<feature type="transmembrane region" description="Helical" evidence="4">
    <location>
        <begin position="413"/>
        <end position="432"/>
    </location>
</feature>
<feature type="transmembrane region" description="Helical" evidence="4">
    <location>
        <begin position="204"/>
        <end position="229"/>
    </location>
</feature>
<feature type="transmembrane region" description="Helical" evidence="4">
    <location>
        <begin position="137"/>
        <end position="156"/>
    </location>
</feature>
<evidence type="ECO:0000256" key="4">
    <source>
        <dbReference type="SAM" id="Phobius"/>
    </source>
</evidence>
<dbReference type="InterPro" id="IPR036259">
    <property type="entry name" value="MFS_trans_sf"/>
</dbReference>
<feature type="transmembrane region" description="Helical" evidence="4">
    <location>
        <begin position="323"/>
        <end position="343"/>
    </location>
</feature>
<name>A0ABU3C3V4_9GAMM</name>
<reference evidence="5 6" key="1">
    <citation type="submission" date="2023-09" db="EMBL/GenBank/DDBJ databases">
        <authorList>
            <person name="Rey-Velasco X."/>
        </authorList>
    </citation>
    <scope>NUCLEOTIDE SEQUENCE [LARGE SCALE GENOMIC DNA]</scope>
    <source>
        <strain evidence="5 6">W335</strain>
    </source>
</reference>
<feature type="transmembrane region" description="Helical" evidence="4">
    <location>
        <begin position="292"/>
        <end position="311"/>
    </location>
</feature>
<dbReference type="PANTHER" id="PTHR23526:SF2">
    <property type="entry name" value="MAJOR FACILITATOR SUPERFAMILY (MFS) PROFILE DOMAIN-CONTAINING PROTEIN"/>
    <property type="match status" value="1"/>
</dbReference>
<proteinExistence type="predicted"/>
<dbReference type="RefSeq" id="WP_311654120.1">
    <property type="nucleotide sequence ID" value="NZ_JAVRIB010000022.1"/>
</dbReference>
<evidence type="ECO:0000313" key="6">
    <source>
        <dbReference type="Proteomes" id="UP001251857"/>
    </source>
</evidence>
<keyword evidence="3 4" id="KW-0472">Membrane</keyword>
<gene>
    <name evidence="5" type="ORF">RM532_14830</name>
</gene>
<feature type="transmembrane region" description="Helical" evidence="4">
    <location>
        <begin position="387"/>
        <end position="407"/>
    </location>
</feature>
<evidence type="ECO:0000256" key="3">
    <source>
        <dbReference type="ARBA" id="ARBA00023136"/>
    </source>
</evidence>
<feature type="transmembrane region" description="Helical" evidence="4">
    <location>
        <begin position="176"/>
        <end position="198"/>
    </location>
</feature>
<dbReference type="EMBL" id="JAVRIB010000022">
    <property type="protein sequence ID" value="MDT0636225.1"/>
    <property type="molecule type" value="Genomic_DNA"/>
</dbReference>
<dbReference type="InterPro" id="IPR052528">
    <property type="entry name" value="Sugar_transport-like"/>
</dbReference>
<dbReference type="Proteomes" id="UP001251857">
    <property type="component" value="Unassembled WGS sequence"/>
</dbReference>
<dbReference type="SUPFAM" id="SSF103473">
    <property type="entry name" value="MFS general substrate transporter"/>
    <property type="match status" value="1"/>
</dbReference>
<evidence type="ECO:0000313" key="5">
    <source>
        <dbReference type="EMBL" id="MDT0636225.1"/>
    </source>
</evidence>
<dbReference type="Gene3D" id="1.20.1250.20">
    <property type="entry name" value="MFS general substrate transporter like domains"/>
    <property type="match status" value="1"/>
</dbReference>
<keyword evidence="2 4" id="KW-1133">Transmembrane helix</keyword>
<evidence type="ECO:0000256" key="2">
    <source>
        <dbReference type="ARBA" id="ARBA00022989"/>
    </source>
</evidence>
<dbReference type="InterPro" id="IPR011701">
    <property type="entry name" value="MFS"/>
</dbReference>
<organism evidence="5 6">
    <name type="scientific">Spectribacter hydrogenoxidans</name>
    <dbReference type="NCBI Taxonomy" id="3075608"/>
    <lineage>
        <taxon>Bacteria</taxon>
        <taxon>Pseudomonadati</taxon>
        <taxon>Pseudomonadota</taxon>
        <taxon>Gammaproteobacteria</taxon>
        <taxon>Salinisphaerales</taxon>
        <taxon>Salinisphaeraceae</taxon>
        <taxon>Spectribacter</taxon>
    </lineage>
</organism>
<sequence>MTHPATPPASPVRDLYDLVTGDEDARVCRDISDDACREQPANFFVHLPALFANKAGDLLASPKLTLPWLLGSLGAPPWMLGWLVPLREALALLPQLAVAGWMRRVSVRKWFWVAGAATQGLAAAGMAWTAWSLEGAAAGATLLALLALLSLGRGVASVAYKDVLGKTIAKTRRGTLSGYAASGAGGFALLLSALVLLWPGLSDAPAMLAGLLAMAGLLWLIAAAVFAGLREVPGATSGGGNALTEAWANLRLVQDHPAFARFILVRGLLVSTALGAPFYVDLARQGGGTLTSFAVFLAVSGLADLLGAPWWGRASDRSARRVLIATGLLAALVHLAVAAMGLFQTPTLLLAAAFFALMWLHAGVRLARKTYLVDLADAEHRAAYTAVSNTLIGVLLLVGGGLASLAALLGTPAALTLLALLAIAGSLLAIRLPEVQ</sequence>
<dbReference type="PANTHER" id="PTHR23526">
    <property type="entry name" value="INTEGRAL MEMBRANE TRANSPORT PROTEIN-RELATED"/>
    <property type="match status" value="1"/>
</dbReference>
<feature type="transmembrane region" description="Helical" evidence="4">
    <location>
        <begin position="259"/>
        <end position="280"/>
    </location>
</feature>
<protein>
    <submittedName>
        <fullName evidence="5">MFS transporter</fullName>
    </submittedName>
</protein>
<accession>A0ABU3C3V4</accession>
<evidence type="ECO:0000256" key="1">
    <source>
        <dbReference type="ARBA" id="ARBA00022692"/>
    </source>
</evidence>
<dbReference type="Pfam" id="PF07690">
    <property type="entry name" value="MFS_1"/>
    <property type="match status" value="1"/>
</dbReference>
<feature type="transmembrane region" description="Helical" evidence="4">
    <location>
        <begin position="110"/>
        <end position="131"/>
    </location>
</feature>
<feature type="transmembrane region" description="Helical" evidence="4">
    <location>
        <begin position="349"/>
        <end position="367"/>
    </location>
</feature>
<keyword evidence="1 4" id="KW-0812">Transmembrane</keyword>
<keyword evidence="6" id="KW-1185">Reference proteome</keyword>
<comment type="caution">
    <text evidence="5">The sequence shown here is derived from an EMBL/GenBank/DDBJ whole genome shotgun (WGS) entry which is preliminary data.</text>
</comment>